<dbReference type="SMART" id="SM00387">
    <property type="entry name" value="HATPase_c"/>
    <property type="match status" value="1"/>
</dbReference>
<evidence type="ECO:0000256" key="1">
    <source>
        <dbReference type="ARBA" id="ARBA00000085"/>
    </source>
</evidence>
<dbReference type="PRINTS" id="PR00344">
    <property type="entry name" value="BCTRLSENSOR"/>
</dbReference>
<evidence type="ECO:0000256" key="9">
    <source>
        <dbReference type="SAM" id="Phobius"/>
    </source>
</evidence>
<feature type="transmembrane region" description="Helical" evidence="9">
    <location>
        <begin position="12"/>
        <end position="36"/>
    </location>
</feature>
<dbReference type="Pfam" id="PF00512">
    <property type="entry name" value="HisKA"/>
    <property type="match status" value="1"/>
</dbReference>
<dbReference type="InterPro" id="IPR003594">
    <property type="entry name" value="HATPase_dom"/>
</dbReference>
<evidence type="ECO:0000259" key="10">
    <source>
        <dbReference type="PROSITE" id="PS50109"/>
    </source>
</evidence>
<dbReference type="GO" id="GO:0030295">
    <property type="term" value="F:protein kinase activator activity"/>
    <property type="evidence" value="ECO:0007669"/>
    <property type="project" value="TreeGrafter"/>
</dbReference>
<feature type="transmembrane region" description="Helical" evidence="9">
    <location>
        <begin position="42"/>
        <end position="61"/>
    </location>
</feature>
<keyword evidence="9" id="KW-1133">Transmembrane helix</keyword>
<keyword evidence="4" id="KW-0808">Transferase</keyword>
<evidence type="ECO:0000256" key="8">
    <source>
        <dbReference type="ARBA" id="ARBA00023012"/>
    </source>
</evidence>
<evidence type="ECO:0000256" key="2">
    <source>
        <dbReference type="ARBA" id="ARBA00012438"/>
    </source>
</evidence>
<dbReference type="GO" id="GO:0005524">
    <property type="term" value="F:ATP binding"/>
    <property type="evidence" value="ECO:0007669"/>
    <property type="project" value="UniProtKB-KW"/>
</dbReference>
<dbReference type="EC" id="2.7.13.3" evidence="2"/>
<dbReference type="InterPro" id="IPR004358">
    <property type="entry name" value="Sig_transdc_His_kin-like_C"/>
</dbReference>
<reference evidence="11" key="1">
    <citation type="journal article" date="2020" name="mSystems">
        <title>Genome- and Community-Level Interaction Insights into Carbon Utilization and Element Cycling Functions of Hydrothermarchaeota in Hydrothermal Sediment.</title>
        <authorList>
            <person name="Zhou Z."/>
            <person name="Liu Y."/>
            <person name="Xu W."/>
            <person name="Pan J."/>
            <person name="Luo Z.H."/>
            <person name="Li M."/>
        </authorList>
    </citation>
    <scope>NUCLEOTIDE SEQUENCE [LARGE SCALE GENOMIC DNA]</scope>
    <source>
        <strain evidence="11">SpSt-961</strain>
    </source>
</reference>
<dbReference type="Pfam" id="PF02518">
    <property type="entry name" value="HATPase_c"/>
    <property type="match status" value="1"/>
</dbReference>
<dbReference type="SUPFAM" id="SSF55874">
    <property type="entry name" value="ATPase domain of HSP90 chaperone/DNA topoisomerase II/histidine kinase"/>
    <property type="match status" value="1"/>
</dbReference>
<dbReference type="Gene3D" id="1.10.287.130">
    <property type="match status" value="1"/>
</dbReference>
<comment type="caution">
    <text evidence="11">The sequence shown here is derived from an EMBL/GenBank/DDBJ whole genome shotgun (WGS) entry which is preliminary data.</text>
</comment>
<protein>
    <recommendedName>
        <fullName evidence="2">histidine kinase</fullName>
        <ecNumber evidence="2">2.7.13.3</ecNumber>
    </recommendedName>
</protein>
<dbReference type="AlphaFoldDB" id="A0A7V3VU61"/>
<dbReference type="CDD" id="cd00082">
    <property type="entry name" value="HisKA"/>
    <property type="match status" value="1"/>
</dbReference>
<evidence type="ECO:0000256" key="3">
    <source>
        <dbReference type="ARBA" id="ARBA00022553"/>
    </source>
</evidence>
<feature type="transmembrane region" description="Helical" evidence="9">
    <location>
        <begin position="148"/>
        <end position="166"/>
    </location>
</feature>
<evidence type="ECO:0000256" key="6">
    <source>
        <dbReference type="ARBA" id="ARBA00022777"/>
    </source>
</evidence>
<keyword evidence="8" id="KW-0902">Two-component regulatory system</keyword>
<comment type="catalytic activity">
    <reaction evidence="1">
        <text>ATP + protein L-histidine = ADP + protein N-phospho-L-histidine.</text>
        <dbReference type="EC" id="2.7.13.3"/>
    </reaction>
</comment>
<name>A0A7V3VU61_UNCW3</name>
<dbReference type="InterPro" id="IPR050351">
    <property type="entry name" value="BphY/WalK/GraS-like"/>
</dbReference>
<evidence type="ECO:0000256" key="7">
    <source>
        <dbReference type="ARBA" id="ARBA00022840"/>
    </source>
</evidence>
<keyword evidence="9" id="KW-0472">Membrane</keyword>
<dbReference type="GO" id="GO:0007234">
    <property type="term" value="P:osmosensory signaling via phosphorelay pathway"/>
    <property type="evidence" value="ECO:0007669"/>
    <property type="project" value="TreeGrafter"/>
</dbReference>
<dbReference type="InterPro" id="IPR036097">
    <property type="entry name" value="HisK_dim/P_sf"/>
</dbReference>
<evidence type="ECO:0000256" key="4">
    <source>
        <dbReference type="ARBA" id="ARBA00022679"/>
    </source>
</evidence>
<dbReference type="Pfam" id="PF25323">
    <property type="entry name" value="6TM_PilS"/>
    <property type="match status" value="1"/>
</dbReference>
<dbReference type="GO" id="GO:0000155">
    <property type="term" value="F:phosphorelay sensor kinase activity"/>
    <property type="evidence" value="ECO:0007669"/>
    <property type="project" value="InterPro"/>
</dbReference>
<proteinExistence type="predicted"/>
<dbReference type="SUPFAM" id="SSF47384">
    <property type="entry name" value="Homodimeric domain of signal transducing histidine kinase"/>
    <property type="match status" value="1"/>
</dbReference>
<evidence type="ECO:0000256" key="5">
    <source>
        <dbReference type="ARBA" id="ARBA00022741"/>
    </source>
</evidence>
<evidence type="ECO:0000313" key="11">
    <source>
        <dbReference type="EMBL" id="HGE77695.1"/>
    </source>
</evidence>
<keyword evidence="7" id="KW-0067">ATP-binding</keyword>
<sequence>MNSVFKKRSMDSLCGLIILHPLIITFILLSSSYPLYNVIPPVYWIIIIISIIYGGIFLILHKLIKPNLLTYAILLADVPFIGVIIYFTGGVESFFPLLYVMLIITAAIYLYQKGAYIISLASVVCFLILMIFEINQRSLESKYVLQHFYLYSLLFLFTAILSGSLSERYRIRTEELKRLSLTTEEIVKNLPSGIIVINGEGSIIYTNIVQDDIRSLAHLHLARFLKNPEKVSNIKELKIKNKFYLISCSIIGKGQGALAILQDLTRIKKLEEASRISKQTKMLAELGGSLAHEIRNPLASIRGSLEVVSKSTLPRGLKPFIDMALKESIRLNEIVTDFLNFAQFVPKKTYRTKVSDIINEGIIDTLRNFNDRKVEIVREGVDFEIMADMNRLKSSILNILTNAFEVSENGKKVFIKTGYNDRFGWIEIVDQGPGIAKKDLKKIFEPFYTTKKGGTGLGLAIAKKIVEAHNGRIEVSSEPGKGATFRIVLPRVK</sequence>
<dbReference type="PANTHER" id="PTHR42878">
    <property type="entry name" value="TWO-COMPONENT HISTIDINE KINASE"/>
    <property type="match status" value="1"/>
</dbReference>
<dbReference type="CDD" id="cd00075">
    <property type="entry name" value="HATPase"/>
    <property type="match status" value="1"/>
</dbReference>
<organism evidence="11">
    <name type="scientific">candidate division WOR-3 bacterium</name>
    <dbReference type="NCBI Taxonomy" id="2052148"/>
    <lineage>
        <taxon>Bacteria</taxon>
        <taxon>Bacteria division WOR-3</taxon>
    </lineage>
</organism>
<accession>A0A7V3VU61</accession>
<keyword evidence="9" id="KW-0812">Transmembrane</keyword>
<feature type="domain" description="Histidine kinase" evidence="10">
    <location>
        <begin position="289"/>
        <end position="493"/>
    </location>
</feature>
<dbReference type="PANTHER" id="PTHR42878:SF7">
    <property type="entry name" value="SENSOR HISTIDINE KINASE GLRK"/>
    <property type="match status" value="1"/>
</dbReference>
<keyword evidence="3" id="KW-0597">Phosphoprotein</keyword>
<dbReference type="SMART" id="SM00388">
    <property type="entry name" value="HisKA"/>
    <property type="match status" value="1"/>
</dbReference>
<feature type="transmembrane region" description="Helical" evidence="9">
    <location>
        <begin position="68"/>
        <end position="87"/>
    </location>
</feature>
<dbReference type="InterPro" id="IPR005467">
    <property type="entry name" value="His_kinase_dom"/>
</dbReference>
<keyword evidence="6" id="KW-0418">Kinase</keyword>
<dbReference type="Gene3D" id="3.30.565.10">
    <property type="entry name" value="Histidine kinase-like ATPase, C-terminal domain"/>
    <property type="match status" value="1"/>
</dbReference>
<dbReference type="GO" id="GO:0000156">
    <property type="term" value="F:phosphorelay response regulator activity"/>
    <property type="evidence" value="ECO:0007669"/>
    <property type="project" value="TreeGrafter"/>
</dbReference>
<dbReference type="InterPro" id="IPR003661">
    <property type="entry name" value="HisK_dim/P_dom"/>
</dbReference>
<feature type="transmembrane region" description="Helical" evidence="9">
    <location>
        <begin position="116"/>
        <end position="136"/>
    </location>
</feature>
<dbReference type="PROSITE" id="PS50109">
    <property type="entry name" value="HIS_KIN"/>
    <property type="match status" value="1"/>
</dbReference>
<gene>
    <name evidence="11" type="ORF">ENX68_01680</name>
</gene>
<dbReference type="InterPro" id="IPR036890">
    <property type="entry name" value="HATPase_C_sf"/>
</dbReference>
<dbReference type="EMBL" id="DTOZ01000047">
    <property type="protein sequence ID" value="HGE77695.1"/>
    <property type="molecule type" value="Genomic_DNA"/>
</dbReference>
<feature type="transmembrane region" description="Helical" evidence="9">
    <location>
        <begin position="93"/>
        <end position="111"/>
    </location>
</feature>
<keyword evidence="5" id="KW-0547">Nucleotide-binding</keyword>